<reference evidence="2" key="1">
    <citation type="journal article" date="2021" name="PeerJ">
        <title>Extensive microbial diversity within the chicken gut microbiome revealed by metagenomics and culture.</title>
        <authorList>
            <person name="Gilroy R."/>
            <person name="Ravi A."/>
            <person name="Getino M."/>
            <person name="Pursley I."/>
            <person name="Horton D.L."/>
            <person name="Alikhan N.F."/>
            <person name="Baker D."/>
            <person name="Gharbi K."/>
            <person name="Hall N."/>
            <person name="Watson M."/>
            <person name="Adriaenssens E.M."/>
            <person name="Foster-Nyarko E."/>
            <person name="Jarju S."/>
            <person name="Secka A."/>
            <person name="Antonio M."/>
            <person name="Oren A."/>
            <person name="Chaudhuri R.R."/>
            <person name="La Ragione R."/>
            <person name="Hildebrand F."/>
            <person name="Pallen M.J."/>
        </authorList>
    </citation>
    <scope>NUCLEOTIDE SEQUENCE</scope>
    <source>
        <strain evidence="2">1345</strain>
    </source>
</reference>
<organism evidence="2 3">
    <name type="scientific">Candidatus Borkfalkia excrementigallinarum</name>
    <dbReference type="NCBI Taxonomy" id="2838506"/>
    <lineage>
        <taxon>Bacteria</taxon>
        <taxon>Bacillati</taxon>
        <taxon>Bacillota</taxon>
        <taxon>Clostridia</taxon>
        <taxon>Christensenellales</taxon>
        <taxon>Christensenellaceae</taxon>
        <taxon>Candidatus Borkfalkia</taxon>
    </lineage>
</organism>
<evidence type="ECO:0000259" key="1">
    <source>
        <dbReference type="Pfam" id="PF18765"/>
    </source>
</evidence>
<dbReference type="InterPro" id="IPR041633">
    <property type="entry name" value="Polbeta"/>
</dbReference>
<evidence type="ECO:0000313" key="2">
    <source>
        <dbReference type="EMBL" id="HIY96724.1"/>
    </source>
</evidence>
<comment type="caution">
    <text evidence="2">The sequence shown here is derived from an EMBL/GenBank/DDBJ whole genome shotgun (WGS) entry which is preliminary data.</text>
</comment>
<dbReference type="Pfam" id="PF18765">
    <property type="entry name" value="Polbeta"/>
    <property type="match status" value="1"/>
</dbReference>
<feature type="domain" description="Polymerase beta nucleotidyltransferase" evidence="1">
    <location>
        <begin position="10"/>
        <end position="62"/>
    </location>
</feature>
<dbReference type="AlphaFoldDB" id="A0A9D1ZVU1"/>
<accession>A0A9D1ZVU1</accession>
<dbReference type="Proteomes" id="UP000886750">
    <property type="component" value="Unassembled WGS sequence"/>
</dbReference>
<dbReference type="SUPFAM" id="SSF81301">
    <property type="entry name" value="Nucleotidyltransferase"/>
    <property type="match status" value="1"/>
</dbReference>
<dbReference type="InterPro" id="IPR043519">
    <property type="entry name" value="NT_sf"/>
</dbReference>
<dbReference type="CDD" id="cd05403">
    <property type="entry name" value="NT_KNTase_like"/>
    <property type="match status" value="1"/>
</dbReference>
<sequence length="264" mass="30621">MYQHHTDSIEKLKEYYAHTEGVIAVILDGSVVKGNARPDSDIDAIVVVTDKKFAALKAEDRMTEIIVGHCTYEGGYFDVKYKTKALLEDAAERASEPTRNAYVKAQVVYSVDEEIGRLVEKIAAYPEREREKKIRCFQANLELNRVYFLNCVPDSNVYMRAHLAHEIVYSVYRLILAENRVLFPCNRRLEDAVSQCKNRPADILERGAAFLRDITKEKCDAFVSAFLEQTALDIRVDMNRILSDYTLYYEDWWREENPPFPNEW</sequence>
<dbReference type="EMBL" id="DXCQ01000028">
    <property type="protein sequence ID" value="HIY96724.1"/>
    <property type="molecule type" value="Genomic_DNA"/>
</dbReference>
<reference evidence="2" key="2">
    <citation type="submission" date="2021-04" db="EMBL/GenBank/DDBJ databases">
        <authorList>
            <person name="Gilroy R."/>
        </authorList>
    </citation>
    <scope>NUCLEOTIDE SEQUENCE</scope>
    <source>
        <strain evidence="2">1345</strain>
    </source>
</reference>
<dbReference type="Gene3D" id="3.30.460.10">
    <property type="entry name" value="Beta Polymerase, domain 2"/>
    <property type="match status" value="1"/>
</dbReference>
<name>A0A9D1ZVU1_9FIRM</name>
<proteinExistence type="predicted"/>
<gene>
    <name evidence="2" type="ORF">H9729_03475</name>
</gene>
<evidence type="ECO:0000313" key="3">
    <source>
        <dbReference type="Proteomes" id="UP000886750"/>
    </source>
</evidence>
<protein>
    <submittedName>
        <fullName evidence="2">Nucleotidyltransferase domain-containing protein</fullName>
    </submittedName>
</protein>